<dbReference type="EMBL" id="CM009755">
    <property type="protein sequence ID" value="PUZ49638.1"/>
    <property type="molecule type" value="Genomic_DNA"/>
</dbReference>
<keyword evidence="3" id="KW-1185">Reference proteome</keyword>
<dbReference type="Gramene" id="PUZ49638">
    <property type="protein sequence ID" value="PUZ49638"/>
    <property type="gene ID" value="GQ55_7G342500"/>
</dbReference>
<organism evidence="2 3">
    <name type="scientific">Panicum hallii var. hallii</name>
    <dbReference type="NCBI Taxonomy" id="1504633"/>
    <lineage>
        <taxon>Eukaryota</taxon>
        <taxon>Viridiplantae</taxon>
        <taxon>Streptophyta</taxon>
        <taxon>Embryophyta</taxon>
        <taxon>Tracheophyta</taxon>
        <taxon>Spermatophyta</taxon>
        <taxon>Magnoliopsida</taxon>
        <taxon>Liliopsida</taxon>
        <taxon>Poales</taxon>
        <taxon>Poaceae</taxon>
        <taxon>PACMAD clade</taxon>
        <taxon>Panicoideae</taxon>
        <taxon>Panicodae</taxon>
        <taxon>Paniceae</taxon>
        <taxon>Panicinae</taxon>
        <taxon>Panicum</taxon>
        <taxon>Panicum sect. Panicum</taxon>
    </lineage>
</organism>
<feature type="region of interest" description="Disordered" evidence="1">
    <location>
        <begin position="98"/>
        <end position="152"/>
    </location>
</feature>
<evidence type="ECO:0000313" key="3">
    <source>
        <dbReference type="Proteomes" id="UP000244336"/>
    </source>
</evidence>
<sequence>MKRWEKRCKRIVIFDDEGNLLEDVPADPVEVGLRKKVSDARNKFEDLIQKAKSSDEGMDFLTSSLSNLEAPLQKMVPSVSNSKQDEFESFIGTKIPSDVTIHPPNDLKSKGRCKRIKKSKVISKGRATRTCSKCKQKGQHDARNCPNKSEQT</sequence>
<reference evidence="2 3" key="1">
    <citation type="submission" date="2018-04" db="EMBL/GenBank/DDBJ databases">
        <title>WGS assembly of Panicum hallii var. hallii HAL2.</title>
        <authorList>
            <person name="Lovell J."/>
            <person name="Jenkins J."/>
            <person name="Lowry D."/>
            <person name="Mamidi S."/>
            <person name="Sreedasyam A."/>
            <person name="Weng X."/>
            <person name="Barry K."/>
            <person name="Bonette J."/>
            <person name="Campitelli B."/>
            <person name="Daum C."/>
            <person name="Gordon S."/>
            <person name="Gould B."/>
            <person name="Lipzen A."/>
            <person name="MacQueen A."/>
            <person name="Palacio-Mejia J."/>
            <person name="Plott C."/>
            <person name="Shakirov E."/>
            <person name="Shu S."/>
            <person name="Yoshinaga Y."/>
            <person name="Zane M."/>
            <person name="Rokhsar D."/>
            <person name="Grimwood J."/>
            <person name="Schmutz J."/>
            <person name="Juenger T."/>
        </authorList>
    </citation>
    <scope>NUCLEOTIDE SEQUENCE [LARGE SCALE GENOMIC DNA]</scope>
    <source>
        <strain evidence="3">cv. HAL2</strain>
    </source>
</reference>
<protein>
    <submittedName>
        <fullName evidence="2">Uncharacterized protein</fullName>
    </submittedName>
</protein>
<dbReference type="OrthoDB" id="693193at2759"/>
<proteinExistence type="predicted"/>
<name>A0A2T7D221_9POAL</name>
<feature type="compositionally biased region" description="Basic residues" evidence="1">
    <location>
        <begin position="110"/>
        <end position="137"/>
    </location>
</feature>
<gene>
    <name evidence="2" type="ORF">GQ55_7G342500</name>
</gene>
<accession>A0A2T7D221</accession>
<dbReference type="AlphaFoldDB" id="A0A2T7D221"/>
<dbReference type="Proteomes" id="UP000244336">
    <property type="component" value="Chromosome 7"/>
</dbReference>
<evidence type="ECO:0000256" key="1">
    <source>
        <dbReference type="SAM" id="MobiDB-lite"/>
    </source>
</evidence>
<evidence type="ECO:0000313" key="2">
    <source>
        <dbReference type="EMBL" id="PUZ49638.1"/>
    </source>
</evidence>